<proteinExistence type="predicted"/>
<dbReference type="InParanoid" id="R7U9S3"/>
<accession>R7U9S3</accession>
<feature type="compositionally biased region" description="Low complexity" evidence="1">
    <location>
        <begin position="11"/>
        <end position="20"/>
    </location>
</feature>
<sequence length="690" mass="76623">MERYGGVARESSSSSQYPSSVTVGSHRQGPPPPPRPADSGYGPPPVPVAGEPVIVHDKPPPRDKTEFGVFLERSVQNEGNDVFREVAFRIIDDSNLQVAEPTDDGKMALHNPRTGRSVEMGVDEFKKAVVFLCDPSAPLVTTLPYDGKTVELIQLVNPRPSGKVVTYFFPLPAKGEMPIKDMGDKKKHFDALTALQTKNDYGQKFEAIFDNTKWRTASIPGDRRRRGGAVGRRMQEIYNVGLETPTTDKGLLRTQIVDVFENDRRACCGGDDGERRRGDGSDSAALDDALSAAGDGILPERADSKYELALFTNVSFRVFLTPDPAVGGYAKTATLPRRPPKLSRRRLYTPRRANDKLCVFDCIRRAMKMTNTKVVSMAKRYSNAGGGSMCTLRRKGLNARRNQGLRNWTKTLDESALLLEKVFNIKLYLLAHDEEMDDERGNPRKKLSVIPIYTPRFSHPKQRRPPTTVHLLLTNESSDTAPDAYFHAHLVLNPEKTLNGFRCSLCNKSFMVGWRMKAHKCKLGPTLTYPGGPRARQMTRIQAAWWEEVTGSVVAKLKKAGLSSVATALSAYGTAIPCVSMQGDLRATVAHWNEHIDPKSCGRTVLRSKGFYRSVTTKDGVNILNWNAYDAYKLEWSDYVCERVRDLDSLDDIAAMITALQRDLDGMPPDVGGGYVQLFRGNVSLPNIAR</sequence>
<dbReference type="HOGENOM" id="CLU_399885_0_0_1"/>
<dbReference type="EMBL" id="KB303694">
    <property type="protein sequence ID" value="ELU02876.1"/>
    <property type="molecule type" value="Genomic_DNA"/>
</dbReference>
<dbReference type="AlphaFoldDB" id="R7U9S3"/>
<evidence type="ECO:0000313" key="2">
    <source>
        <dbReference type="EMBL" id="ELU02876.1"/>
    </source>
</evidence>
<feature type="non-terminal residue" evidence="2">
    <location>
        <position position="690"/>
    </location>
</feature>
<protein>
    <submittedName>
        <fullName evidence="2">Uncharacterized protein</fullName>
    </submittedName>
</protein>
<feature type="region of interest" description="Disordered" evidence="1">
    <location>
        <begin position="1"/>
        <end position="61"/>
    </location>
</feature>
<feature type="compositionally biased region" description="Pro residues" evidence="1">
    <location>
        <begin position="29"/>
        <end position="47"/>
    </location>
</feature>
<organism evidence="2">
    <name type="scientific">Capitella teleta</name>
    <name type="common">Polychaete worm</name>
    <dbReference type="NCBI Taxonomy" id="283909"/>
    <lineage>
        <taxon>Eukaryota</taxon>
        <taxon>Metazoa</taxon>
        <taxon>Spiralia</taxon>
        <taxon>Lophotrochozoa</taxon>
        <taxon>Annelida</taxon>
        <taxon>Polychaeta</taxon>
        <taxon>Sedentaria</taxon>
        <taxon>Scolecida</taxon>
        <taxon>Capitellidae</taxon>
        <taxon>Capitella</taxon>
    </lineage>
</organism>
<reference evidence="2" key="1">
    <citation type="journal article" date="2013" name="Nature">
        <title>Insights into bilaterian evolution from three spiralian genomes.</title>
        <authorList>
            <person name="Simakov O."/>
            <person name="Marletaz F."/>
            <person name="Cho S.J."/>
            <person name="Edsinger-Gonzales E."/>
            <person name="Havlak P."/>
            <person name="Hellsten U."/>
            <person name="Kuo D.H."/>
            <person name="Larsson T."/>
            <person name="Lv J."/>
            <person name="Arendt D."/>
            <person name="Savage R."/>
            <person name="Osoegawa K."/>
            <person name="de Jong P."/>
            <person name="Grimwood J."/>
            <person name="Chapman J.A."/>
            <person name="Shapiro H."/>
            <person name="Aerts A."/>
            <person name="Otillar R.P."/>
            <person name="Terry A.Y."/>
            <person name="Boore J.L."/>
            <person name="Grigoriev I.V."/>
            <person name="Lindberg D.R."/>
            <person name="Seaver E.C."/>
            <person name="Weisblat D.A."/>
            <person name="Putnam N.H."/>
            <person name="Rokhsar D.S."/>
        </authorList>
    </citation>
    <scope>NUCLEOTIDE SEQUENCE</scope>
    <source>
        <strain evidence="2">I ESC-2004</strain>
    </source>
</reference>
<gene>
    <name evidence="2" type="ORF">CAPTEDRAFT_208858</name>
</gene>
<evidence type="ECO:0000256" key="1">
    <source>
        <dbReference type="SAM" id="MobiDB-lite"/>
    </source>
</evidence>
<name>R7U9S3_CAPTE</name>